<reference evidence="6 7" key="1">
    <citation type="submission" date="2023-05" db="EMBL/GenBank/DDBJ databases">
        <title>Streptomyces fuscus sp. nov., a brown-black pigment producing actinomyces isolated from dry sand of Sea duck farm.</title>
        <authorList>
            <person name="Xie J."/>
            <person name="Shen N."/>
        </authorList>
    </citation>
    <scope>NUCLEOTIDE SEQUENCE [LARGE SCALE GENOMIC DNA]</scope>
    <source>
        <strain evidence="6 7">GXMU-J15</strain>
    </source>
</reference>
<feature type="transmembrane region" description="Helical" evidence="5">
    <location>
        <begin position="135"/>
        <end position="154"/>
    </location>
</feature>
<keyword evidence="7" id="KW-1185">Reference proteome</keyword>
<feature type="transmembrane region" description="Helical" evidence="5">
    <location>
        <begin position="267"/>
        <end position="291"/>
    </location>
</feature>
<feature type="transmembrane region" description="Helical" evidence="5">
    <location>
        <begin position="297"/>
        <end position="314"/>
    </location>
</feature>
<feature type="transmembrane region" description="Helical" evidence="5">
    <location>
        <begin position="79"/>
        <end position="97"/>
    </location>
</feature>
<evidence type="ECO:0000256" key="2">
    <source>
        <dbReference type="ARBA" id="ARBA00022692"/>
    </source>
</evidence>
<comment type="subcellular location">
    <subcellularLocation>
        <location evidence="1">Membrane</location>
        <topology evidence="1">Multi-pass membrane protein</topology>
    </subcellularLocation>
</comment>
<feature type="transmembrane region" description="Helical" evidence="5">
    <location>
        <begin position="234"/>
        <end position="255"/>
    </location>
</feature>
<name>A0ABT7J030_9ACTN</name>
<dbReference type="Pfam" id="PF03595">
    <property type="entry name" value="SLAC1"/>
    <property type="match status" value="1"/>
</dbReference>
<comment type="caution">
    <text evidence="6">The sequence shown here is derived from an EMBL/GenBank/DDBJ whole genome shotgun (WGS) entry which is preliminary data.</text>
</comment>
<evidence type="ECO:0000256" key="3">
    <source>
        <dbReference type="ARBA" id="ARBA00022989"/>
    </source>
</evidence>
<feature type="transmembrane region" description="Helical" evidence="5">
    <location>
        <begin position="20"/>
        <end position="40"/>
    </location>
</feature>
<evidence type="ECO:0000313" key="6">
    <source>
        <dbReference type="EMBL" id="MDL2077712.1"/>
    </source>
</evidence>
<feature type="transmembrane region" description="Helical" evidence="5">
    <location>
        <begin position="160"/>
        <end position="183"/>
    </location>
</feature>
<keyword evidence="4 5" id="KW-0472">Membrane</keyword>
<keyword evidence="3 5" id="KW-1133">Transmembrane helix</keyword>
<proteinExistence type="predicted"/>
<feature type="transmembrane region" description="Helical" evidence="5">
    <location>
        <begin position="103"/>
        <end position="123"/>
    </location>
</feature>
<sequence>MPARTDPRSLRAWWARRPPAAGAAVMATGILSVGLHLTGYEVLSRTALVLACVAWVGLAADFVLRLLRQPARWREDAGTPAALTAVAATSVIGTRFAQFGWTGLAGALLALSALLWPVLLWIVLRHWHPGMPGAVFLGTVATQGLAVLAATLAAEESAAWLAHAALVLFWLGLALYVLALFHFDRRQVLEGAGDHWIAGGALAISALAGSKLIAADSPALYLWNDDADFVLRRVTVFLLVLDLAWYAVLATAEVIRPRLDYDVRRWATVFPLGMTAAGVLSVADAVDVPWLEAPGEALLWIAVAAWLAVSYGALRQEPLYAGTGSPQLTSTSRR</sequence>
<organism evidence="6 7">
    <name type="scientific">Streptomyces fuscus</name>
    <dbReference type="NCBI Taxonomy" id="3048495"/>
    <lineage>
        <taxon>Bacteria</taxon>
        <taxon>Bacillati</taxon>
        <taxon>Actinomycetota</taxon>
        <taxon>Actinomycetes</taxon>
        <taxon>Kitasatosporales</taxon>
        <taxon>Streptomycetaceae</taxon>
        <taxon>Streptomyces</taxon>
    </lineage>
</organism>
<feature type="transmembrane region" description="Helical" evidence="5">
    <location>
        <begin position="195"/>
        <end position="214"/>
    </location>
</feature>
<feature type="transmembrane region" description="Helical" evidence="5">
    <location>
        <begin position="46"/>
        <end position="67"/>
    </location>
</feature>
<protein>
    <submittedName>
        <fullName evidence="6">Tellurite resistance/C4-dicarboxylate transporter family protein</fullName>
    </submittedName>
</protein>
<dbReference type="InterPro" id="IPR038665">
    <property type="entry name" value="Voltage-dep_anion_channel_sf"/>
</dbReference>
<evidence type="ECO:0000256" key="5">
    <source>
        <dbReference type="SAM" id="Phobius"/>
    </source>
</evidence>
<dbReference type="Proteomes" id="UP001241926">
    <property type="component" value="Unassembled WGS sequence"/>
</dbReference>
<evidence type="ECO:0000313" key="7">
    <source>
        <dbReference type="Proteomes" id="UP001241926"/>
    </source>
</evidence>
<evidence type="ECO:0000256" key="1">
    <source>
        <dbReference type="ARBA" id="ARBA00004141"/>
    </source>
</evidence>
<dbReference type="RefSeq" id="WP_285432951.1">
    <property type="nucleotide sequence ID" value="NZ_JASJUS010000012.1"/>
</dbReference>
<accession>A0ABT7J030</accession>
<dbReference type="Gene3D" id="1.50.10.150">
    <property type="entry name" value="Voltage-dependent anion channel"/>
    <property type="match status" value="1"/>
</dbReference>
<dbReference type="CDD" id="cd09319">
    <property type="entry name" value="TDT_like_1"/>
    <property type="match status" value="1"/>
</dbReference>
<gene>
    <name evidence="6" type="ORF">QNN03_14825</name>
</gene>
<keyword evidence="2 5" id="KW-0812">Transmembrane</keyword>
<dbReference type="EMBL" id="JASJUS010000012">
    <property type="protein sequence ID" value="MDL2077712.1"/>
    <property type="molecule type" value="Genomic_DNA"/>
</dbReference>
<dbReference type="InterPro" id="IPR004695">
    <property type="entry name" value="SLAC1/Mae1/Ssu1/TehA"/>
</dbReference>
<evidence type="ECO:0000256" key="4">
    <source>
        <dbReference type="ARBA" id="ARBA00023136"/>
    </source>
</evidence>